<evidence type="ECO:0000313" key="2">
    <source>
        <dbReference type="EMBL" id="JAD81782.1"/>
    </source>
</evidence>
<keyword evidence="1" id="KW-1133">Transmembrane helix</keyword>
<reference evidence="2" key="2">
    <citation type="journal article" date="2015" name="Data Brief">
        <title>Shoot transcriptome of the giant reed, Arundo donax.</title>
        <authorList>
            <person name="Barrero R.A."/>
            <person name="Guerrero F.D."/>
            <person name="Moolhuijzen P."/>
            <person name="Goolsby J.A."/>
            <person name="Tidwell J."/>
            <person name="Bellgard S.E."/>
            <person name="Bellgard M.I."/>
        </authorList>
    </citation>
    <scope>NUCLEOTIDE SEQUENCE</scope>
    <source>
        <tissue evidence="2">Shoot tissue taken approximately 20 cm above the soil surface</tissue>
    </source>
</reference>
<reference evidence="2" key="1">
    <citation type="submission" date="2014-09" db="EMBL/GenBank/DDBJ databases">
        <authorList>
            <person name="Magalhaes I.L.F."/>
            <person name="Oliveira U."/>
            <person name="Santos F.R."/>
            <person name="Vidigal T.H.D.A."/>
            <person name="Brescovit A.D."/>
            <person name="Santos A.J."/>
        </authorList>
    </citation>
    <scope>NUCLEOTIDE SEQUENCE</scope>
    <source>
        <tissue evidence="2">Shoot tissue taken approximately 20 cm above the soil surface</tissue>
    </source>
</reference>
<keyword evidence="1" id="KW-0472">Membrane</keyword>
<dbReference type="EMBL" id="GBRH01216113">
    <property type="protein sequence ID" value="JAD81782.1"/>
    <property type="molecule type" value="Transcribed_RNA"/>
</dbReference>
<dbReference type="AlphaFoldDB" id="A0A0A9DDE2"/>
<sequence length="73" mass="8126">MTAGTYKEEYTIDTTLGVSPPIFDRFLSRAGCISSDLGERPRFVTSVIMSTLISTFLVKYDILIIAAHLLVIR</sequence>
<proteinExistence type="predicted"/>
<keyword evidence="1" id="KW-0812">Transmembrane</keyword>
<accession>A0A0A9DDE2</accession>
<feature type="transmembrane region" description="Helical" evidence="1">
    <location>
        <begin position="47"/>
        <end position="72"/>
    </location>
</feature>
<protein>
    <submittedName>
        <fullName evidence="2">Uncharacterized protein</fullName>
    </submittedName>
</protein>
<evidence type="ECO:0000256" key="1">
    <source>
        <dbReference type="SAM" id="Phobius"/>
    </source>
</evidence>
<organism evidence="2">
    <name type="scientific">Arundo donax</name>
    <name type="common">Giant reed</name>
    <name type="synonym">Donax arundinaceus</name>
    <dbReference type="NCBI Taxonomy" id="35708"/>
    <lineage>
        <taxon>Eukaryota</taxon>
        <taxon>Viridiplantae</taxon>
        <taxon>Streptophyta</taxon>
        <taxon>Embryophyta</taxon>
        <taxon>Tracheophyta</taxon>
        <taxon>Spermatophyta</taxon>
        <taxon>Magnoliopsida</taxon>
        <taxon>Liliopsida</taxon>
        <taxon>Poales</taxon>
        <taxon>Poaceae</taxon>
        <taxon>PACMAD clade</taxon>
        <taxon>Arundinoideae</taxon>
        <taxon>Arundineae</taxon>
        <taxon>Arundo</taxon>
    </lineage>
</organism>
<name>A0A0A9DDE2_ARUDO</name>